<proteinExistence type="predicted"/>
<evidence type="ECO:0000313" key="2">
    <source>
        <dbReference type="Proteomes" id="UP000693899"/>
    </source>
</evidence>
<protein>
    <submittedName>
        <fullName evidence="1">Beta glucosyl transferase</fullName>
    </submittedName>
</protein>
<evidence type="ECO:0000313" key="1">
    <source>
        <dbReference type="EMBL" id="QQO97197.1"/>
    </source>
</evidence>
<organism evidence="1 2">
    <name type="scientific">Maribacter phage Colly_1</name>
    <dbReference type="NCBI Taxonomy" id="2745691"/>
    <lineage>
        <taxon>Viruses</taxon>
        <taxon>Duplodnaviria</taxon>
        <taxon>Heunggongvirae</taxon>
        <taxon>Uroviricota</taxon>
        <taxon>Caudoviricetes</taxon>
        <taxon>Molycolviridae</taxon>
        <taxon>Mollyvirus</taxon>
        <taxon>Mollyvirus colly</taxon>
    </lineage>
</organism>
<gene>
    <name evidence="1" type="ORF">Colly1_100</name>
</gene>
<keyword evidence="2" id="KW-1185">Reference proteome</keyword>
<dbReference type="EMBL" id="MT732450">
    <property type="protein sequence ID" value="QQO97197.1"/>
    <property type="molecule type" value="Genomic_DNA"/>
</dbReference>
<accession>A0A8E4XXX5</accession>
<keyword evidence="1" id="KW-0808">Transferase</keyword>
<dbReference type="Gene3D" id="3.40.50.2000">
    <property type="entry name" value="Glycogen Phosphorylase B"/>
    <property type="match status" value="2"/>
</dbReference>
<sequence length="473" mass="55721">MRIALTRFGGAVSFLRSDLFHSNTNLSDYYLIKSICTCGIQIDIITRPSRSLLQLFDQWTEHPEYEPWMENLNCVYEEDPDVNSYDMLFITQGAENLRLTSQYNVSSQYWVYRALRNFEGPVWYINFDTYIPLWIVPETRVGEEGMYYTANTRDTFHNKSINVFCAGNNPEMYSRVYDTWGVSKYINFLTLAFDGHDLLHRMLDEWDDKFEFDGWNIDRLAFVGKDRNGGSRYNYFMESVQKNPNLQLDLYGNWKKADFKEYTDNQITWHGQLPRGSSPVMDVYNSHIAAPVIANDRYIKANQFTARVYEVISSKTLPLIEIGWAKKFREYLPEDLIREIIFSTETLGNKYDKLKANPDYRNRLVKEVYTEFRKSVKSHLPEKGILDLITQSQSFSKNNGELVQKEIGEFRFEADKESKYTRTRNNAESKRAEWINYYSKEVTQPKSLPRDIFGFNEATIDNEQLIKMFGRNE</sequence>
<name>A0A8E4XXX5_9CAUD</name>
<dbReference type="Proteomes" id="UP000693899">
    <property type="component" value="Segment"/>
</dbReference>
<reference evidence="1" key="1">
    <citation type="submission" date="2020-07" db="EMBL/GenBank/DDBJ databases">
        <title>Highly diverse flavobacterial phages as mortality factor during North Sea spring blooms.</title>
        <authorList>
            <person name="Bartlau N."/>
            <person name="Wichels A."/>
            <person name="Krohne G."/>
            <person name="Adriaenssens E.M."/>
            <person name="Heins A."/>
            <person name="Fuchs B.M."/>
            <person name="Amann R."/>
            <person name="Moraru C."/>
        </authorList>
    </citation>
    <scope>NUCLEOTIDE SEQUENCE</scope>
</reference>
<dbReference type="GO" id="GO:0016740">
    <property type="term" value="F:transferase activity"/>
    <property type="evidence" value="ECO:0007669"/>
    <property type="project" value="UniProtKB-KW"/>
</dbReference>